<accession>A0A2P5B5Q4</accession>
<proteinExistence type="predicted"/>
<keyword evidence="2" id="KW-1185">Reference proteome</keyword>
<protein>
    <submittedName>
        <fullName evidence="1">Uncharacterized protein</fullName>
    </submittedName>
</protein>
<dbReference type="AlphaFoldDB" id="A0A2P5B5Q4"/>
<evidence type="ECO:0000313" key="2">
    <source>
        <dbReference type="Proteomes" id="UP000237105"/>
    </source>
</evidence>
<gene>
    <name evidence="1" type="ORF">PanWU01x14_269090</name>
</gene>
<sequence>MQLPSPAFLQLLADLGILQQLLPKKEPSLYWFKSLSSTEVASYFPQMDLSNFKLPPMEMNKLECVAKRFRFDKSKVADLKAKAVSCEQEPQLWRPLSRNT</sequence>
<evidence type="ECO:0000313" key="1">
    <source>
        <dbReference type="EMBL" id="PON44118.1"/>
    </source>
</evidence>
<organism evidence="1 2">
    <name type="scientific">Parasponia andersonii</name>
    <name type="common">Sponia andersonii</name>
    <dbReference type="NCBI Taxonomy" id="3476"/>
    <lineage>
        <taxon>Eukaryota</taxon>
        <taxon>Viridiplantae</taxon>
        <taxon>Streptophyta</taxon>
        <taxon>Embryophyta</taxon>
        <taxon>Tracheophyta</taxon>
        <taxon>Spermatophyta</taxon>
        <taxon>Magnoliopsida</taxon>
        <taxon>eudicotyledons</taxon>
        <taxon>Gunneridae</taxon>
        <taxon>Pentapetalae</taxon>
        <taxon>rosids</taxon>
        <taxon>fabids</taxon>
        <taxon>Rosales</taxon>
        <taxon>Cannabaceae</taxon>
        <taxon>Parasponia</taxon>
    </lineage>
</organism>
<name>A0A2P5B5Q4_PARAD</name>
<comment type="caution">
    <text evidence="1">The sequence shown here is derived from an EMBL/GenBank/DDBJ whole genome shotgun (WGS) entry which is preliminary data.</text>
</comment>
<reference evidence="2" key="1">
    <citation type="submission" date="2016-06" db="EMBL/GenBank/DDBJ databases">
        <title>Parallel loss of symbiosis genes in relatives of nitrogen-fixing non-legume Parasponia.</title>
        <authorList>
            <person name="Van Velzen R."/>
            <person name="Holmer R."/>
            <person name="Bu F."/>
            <person name="Rutten L."/>
            <person name="Van Zeijl A."/>
            <person name="Liu W."/>
            <person name="Santuari L."/>
            <person name="Cao Q."/>
            <person name="Sharma T."/>
            <person name="Shen D."/>
            <person name="Roswanjaya Y."/>
            <person name="Wardhani T."/>
            <person name="Kalhor M.S."/>
            <person name="Jansen J."/>
            <person name="Van den Hoogen J."/>
            <person name="Gungor B."/>
            <person name="Hartog M."/>
            <person name="Hontelez J."/>
            <person name="Verver J."/>
            <person name="Yang W.-C."/>
            <person name="Schijlen E."/>
            <person name="Repin R."/>
            <person name="Schilthuizen M."/>
            <person name="Schranz E."/>
            <person name="Heidstra R."/>
            <person name="Miyata K."/>
            <person name="Fedorova E."/>
            <person name="Kohlen W."/>
            <person name="Bisseling T."/>
            <person name="Smit S."/>
            <person name="Geurts R."/>
        </authorList>
    </citation>
    <scope>NUCLEOTIDE SEQUENCE [LARGE SCALE GENOMIC DNA]</scope>
    <source>
        <strain evidence="2">cv. WU1-14</strain>
    </source>
</reference>
<dbReference type="EMBL" id="JXTB01000357">
    <property type="protein sequence ID" value="PON44118.1"/>
    <property type="molecule type" value="Genomic_DNA"/>
</dbReference>
<dbReference type="Proteomes" id="UP000237105">
    <property type="component" value="Unassembled WGS sequence"/>
</dbReference>